<evidence type="ECO:0000256" key="7">
    <source>
        <dbReference type="SAM" id="Phobius"/>
    </source>
</evidence>
<sequence length="287" mass="30958">MHIGLLAGAATFAKGFVPIEVRDASLTYVRISAFSALSSAIETAVAAATRALDKPDVPLVISTTKFAVNITLDLLVISRFHVGSHQPTVNMQAGIQLTCNMTATFVGLGYFLWTTTSLRALLVLIRPGLLTLIESAIRNALYLWLVTTIVALGSTYATAWGALEATSLAFVGHRWGAWRREIGTNTLKPGRVASGTILRIVKPALLAVCIAVAVEVPVAVALSLRGARSFARYLSDSEEVAEVTAYMWRTIDCCYIFYAASTQLASVVLATRPKWYLYQSLASNLLT</sequence>
<feature type="transmembrane region" description="Helical" evidence="7">
    <location>
        <begin position="141"/>
        <end position="163"/>
    </location>
</feature>
<comment type="subcellular location">
    <subcellularLocation>
        <location evidence="1">Cell membrane</location>
        <topology evidence="1">Multi-pass membrane protein</topology>
    </subcellularLocation>
</comment>
<dbReference type="EMBL" id="JAHCVI010000005">
    <property type="protein sequence ID" value="KAG7284835.1"/>
    <property type="molecule type" value="Genomic_DNA"/>
</dbReference>
<evidence type="ECO:0000256" key="3">
    <source>
        <dbReference type="ARBA" id="ARBA00022475"/>
    </source>
</evidence>
<keyword evidence="3" id="KW-1003">Cell membrane</keyword>
<feature type="transmembrane region" description="Helical" evidence="7">
    <location>
        <begin position="204"/>
        <end position="224"/>
    </location>
</feature>
<accession>A0AAD4HVZ2</accession>
<evidence type="ECO:0000256" key="4">
    <source>
        <dbReference type="ARBA" id="ARBA00022692"/>
    </source>
</evidence>
<evidence type="ECO:0000313" key="8">
    <source>
        <dbReference type="EMBL" id="KAG7284835.1"/>
    </source>
</evidence>
<keyword evidence="5 7" id="KW-1133">Transmembrane helix</keyword>
<evidence type="ECO:0000256" key="6">
    <source>
        <dbReference type="ARBA" id="ARBA00023136"/>
    </source>
</evidence>
<comment type="caution">
    <text evidence="8">The sequence shown here is derived from an EMBL/GenBank/DDBJ whole genome shotgun (WGS) entry which is preliminary data.</text>
</comment>
<feature type="transmembrane region" description="Helical" evidence="7">
    <location>
        <begin position="110"/>
        <end position="129"/>
    </location>
</feature>
<dbReference type="Proteomes" id="UP001197093">
    <property type="component" value="Unassembled WGS sequence"/>
</dbReference>
<protein>
    <submittedName>
        <fullName evidence="8">Uncharacterized protein</fullName>
    </submittedName>
</protein>
<keyword evidence="2" id="KW-0813">Transport</keyword>
<proteinExistence type="predicted"/>
<dbReference type="PANTHER" id="PTHR43549">
    <property type="entry name" value="MULTIDRUG RESISTANCE PROTEIN YPNP-RELATED"/>
    <property type="match status" value="1"/>
</dbReference>
<keyword evidence="6 7" id="KW-0472">Membrane</keyword>
<keyword evidence="4 7" id="KW-0812">Transmembrane</keyword>
<keyword evidence="9" id="KW-1185">Reference proteome</keyword>
<evidence type="ECO:0000256" key="1">
    <source>
        <dbReference type="ARBA" id="ARBA00004651"/>
    </source>
</evidence>
<evidence type="ECO:0000313" key="9">
    <source>
        <dbReference type="Proteomes" id="UP001197093"/>
    </source>
</evidence>
<dbReference type="GO" id="GO:0005886">
    <property type="term" value="C:plasma membrane"/>
    <property type="evidence" value="ECO:0007669"/>
    <property type="project" value="UniProtKB-SubCell"/>
</dbReference>
<gene>
    <name evidence="8" type="ORF">NEMBOFW57_009450</name>
</gene>
<evidence type="ECO:0000256" key="2">
    <source>
        <dbReference type="ARBA" id="ARBA00022448"/>
    </source>
</evidence>
<reference evidence="8" key="1">
    <citation type="submission" date="2023-02" db="EMBL/GenBank/DDBJ databases">
        <authorList>
            <person name="Palmer J.M."/>
        </authorList>
    </citation>
    <scope>NUCLEOTIDE SEQUENCE</scope>
    <source>
        <strain evidence="8">FW57</strain>
    </source>
</reference>
<dbReference type="PANTHER" id="PTHR43549:SF2">
    <property type="entry name" value="MULTIDRUG RESISTANCE PROTEIN NORM-RELATED"/>
    <property type="match status" value="1"/>
</dbReference>
<organism evidence="8 9">
    <name type="scientific">Staphylotrichum longicolle</name>
    <dbReference type="NCBI Taxonomy" id="669026"/>
    <lineage>
        <taxon>Eukaryota</taxon>
        <taxon>Fungi</taxon>
        <taxon>Dikarya</taxon>
        <taxon>Ascomycota</taxon>
        <taxon>Pezizomycotina</taxon>
        <taxon>Sordariomycetes</taxon>
        <taxon>Sordariomycetidae</taxon>
        <taxon>Sordariales</taxon>
        <taxon>Chaetomiaceae</taxon>
        <taxon>Staphylotrichum</taxon>
    </lineage>
</organism>
<evidence type="ECO:0000256" key="5">
    <source>
        <dbReference type="ARBA" id="ARBA00022989"/>
    </source>
</evidence>
<name>A0AAD4HVZ2_9PEZI</name>
<dbReference type="InterPro" id="IPR052031">
    <property type="entry name" value="Membrane_Transporter-Flippase"/>
</dbReference>
<dbReference type="AlphaFoldDB" id="A0AAD4HVZ2"/>